<reference evidence="2 3" key="1">
    <citation type="submission" date="2015-07" db="EMBL/GenBank/DDBJ databases">
        <title>Whole genome sequence of Thermanaerothrix daxensis DSM 23592.</title>
        <authorList>
            <person name="Hemp J."/>
            <person name="Ward L.M."/>
            <person name="Pace L.A."/>
            <person name="Fischer W.W."/>
        </authorList>
    </citation>
    <scope>NUCLEOTIDE SEQUENCE [LARGE SCALE GENOMIC DNA]</scope>
    <source>
        <strain evidence="2 3">GNS-1</strain>
    </source>
</reference>
<evidence type="ECO:0000259" key="1">
    <source>
        <dbReference type="Pfam" id="PF13240"/>
    </source>
</evidence>
<proteinExistence type="predicted"/>
<dbReference type="STRING" id="869279.SE15_10600"/>
<dbReference type="RefSeq" id="WP_054522075.1">
    <property type="nucleotide sequence ID" value="NZ_LGKO01000005.1"/>
</dbReference>
<name>A0A0P6YJI0_9CHLR</name>
<dbReference type="OrthoDB" id="165339at2"/>
<keyword evidence="3" id="KW-1185">Reference proteome</keyword>
<feature type="domain" description="Zinc-ribbon" evidence="1">
    <location>
        <begin position="153"/>
        <end position="175"/>
    </location>
</feature>
<evidence type="ECO:0000313" key="2">
    <source>
        <dbReference type="EMBL" id="KPL82563.1"/>
    </source>
</evidence>
<dbReference type="Proteomes" id="UP000050544">
    <property type="component" value="Unassembled WGS sequence"/>
</dbReference>
<dbReference type="AlphaFoldDB" id="A0A0P6YJI0"/>
<protein>
    <recommendedName>
        <fullName evidence="1">Zinc-ribbon domain-containing protein</fullName>
    </recommendedName>
</protein>
<sequence>MELGTLFLILALALLVGFYLSQPFFDARLRRISKAAQAAADSREHLRSSLLAERDRLINALLELDFDYALGKIPEEDYPVQRETMRQAAVQVLRQLDELEVSVAEGEAEERLEAALAARRAERRGEALPEEMDEIERLIAERRRERQGKVAGFCPQCGQPVRRDDRFCPKCGAALQGGA</sequence>
<accession>A0A0P6YJI0</accession>
<comment type="caution">
    <text evidence="2">The sequence shown here is derived from an EMBL/GenBank/DDBJ whole genome shotgun (WGS) entry which is preliminary data.</text>
</comment>
<dbReference type="EMBL" id="LGKO01000005">
    <property type="protein sequence ID" value="KPL82563.1"/>
    <property type="molecule type" value="Genomic_DNA"/>
</dbReference>
<gene>
    <name evidence="2" type="ORF">SE15_10600</name>
</gene>
<dbReference type="Pfam" id="PF13240">
    <property type="entry name" value="Zn_Ribbon_1"/>
    <property type="match status" value="1"/>
</dbReference>
<organism evidence="2 3">
    <name type="scientific">Thermanaerothrix daxensis</name>
    <dbReference type="NCBI Taxonomy" id="869279"/>
    <lineage>
        <taxon>Bacteria</taxon>
        <taxon>Bacillati</taxon>
        <taxon>Chloroflexota</taxon>
        <taxon>Anaerolineae</taxon>
        <taxon>Anaerolineales</taxon>
        <taxon>Anaerolineaceae</taxon>
        <taxon>Thermanaerothrix</taxon>
    </lineage>
</organism>
<evidence type="ECO:0000313" key="3">
    <source>
        <dbReference type="Proteomes" id="UP000050544"/>
    </source>
</evidence>
<dbReference type="InterPro" id="IPR026870">
    <property type="entry name" value="Zinc_ribbon_dom"/>
</dbReference>